<gene>
    <name evidence="1" type="ORF">A5886_000373</name>
</gene>
<sequence>MYKPLFTNIVMISQKKEQVVAFLENPKNIIKWDSEVALVEEDQNVVNISRVHEALNNKESISIESNDERIIYNIKGDRLDYQVMFELEEENGLLEISETVLLPVKANRNLPIKLLKPVAKHAFANKLENLAAVVEQL</sequence>
<dbReference type="EMBL" id="NGKU01000001">
    <property type="protein sequence ID" value="OTN75303.1"/>
    <property type="molecule type" value="Genomic_DNA"/>
</dbReference>
<name>A0A242A3X0_9ENTE</name>
<reference evidence="1 2" key="1">
    <citation type="submission" date="2017-05" db="EMBL/GenBank/DDBJ databases">
        <title>The Genome Sequence of Enterococcus sp. 8G7_MSG3316.</title>
        <authorList>
            <consortium name="The Broad Institute Genomics Platform"/>
            <consortium name="The Broad Institute Genomic Center for Infectious Diseases"/>
            <person name="Earl A."/>
            <person name="Manson A."/>
            <person name="Schwartman J."/>
            <person name="Gilmore M."/>
            <person name="Abouelleil A."/>
            <person name="Cao P."/>
            <person name="Chapman S."/>
            <person name="Cusick C."/>
            <person name="Shea T."/>
            <person name="Young S."/>
            <person name="Neafsey D."/>
            <person name="Nusbaum C."/>
            <person name="Birren B."/>
        </authorList>
    </citation>
    <scope>NUCLEOTIDE SEQUENCE [LARGE SCALE GENOMIC DNA]</scope>
    <source>
        <strain evidence="1 2">8G7_MSG3316</strain>
    </source>
</reference>
<comment type="caution">
    <text evidence="1">The sequence shown here is derived from an EMBL/GenBank/DDBJ whole genome shotgun (WGS) entry which is preliminary data.</text>
</comment>
<accession>A0A242A3X0</accession>
<organism evidence="1 2">
    <name type="scientific">Candidatus Enterococcus testudinis</name>
    <dbReference type="NCBI Taxonomy" id="1834191"/>
    <lineage>
        <taxon>Bacteria</taxon>
        <taxon>Bacillati</taxon>
        <taxon>Bacillota</taxon>
        <taxon>Bacilli</taxon>
        <taxon>Lactobacillales</taxon>
        <taxon>Enterococcaceae</taxon>
        <taxon>Enterococcus</taxon>
    </lineage>
</organism>
<keyword evidence="2" id="KW-1185">Reference proteome</keyword>
<evidence type="ECO:0000313" key="1">
    <source>
        <dbReference type="EMBL" id="OTN75303.1"/>
    </source>
</evidence>
<evidence type="ECO:0000313" key="2">
    <source>
        <dbReference type="Proteomes" id="UP000195043"/>
    </source>
</evidence>
<dbReference type="RefSeq" id="WP_086273366.1">
    <property type="nucleotide sequence ID" value="NZ_NGKU01000001.1"/>
</dbReference>
<dbReference type="STRING" id="1834191.A5886_000373"/>
<dbReference type="Proteomes" id="UP000195043">
    <property type="component" value="Unassembled WGS sequence"/>
</dbReference>
<dbReference type="OrthoDB" id="2190459at2"/>
<proteinExistence type="predicted"/>
<dbReference type="AlphaFoldDB" id="A0A242A3X0"/>
<protein>
    <submittedName>
        <fullName evidence="1">Uncharacterized protein</fullName>
    </submittedName>
</protein>